<dbReference type="OrthoDB" id="9799122at2"/>
<dbReference type="RefSeq" id="WP_081203193.1">
    <property type="nucleotide sequence ID" value="NZ_FOCZ01000005.1"/>
</dbReference>
<dbReference type="EMBL" id="LVXG01000056">
    <property type="protein sequence ID" value="OQP42779.1"/>
    <property type="molecule type" value="Genomic_DNA"/>
</dbReference>
<dbReference type="AlphaFoldDB" id="A0A1V9E9L0"/>
<comment type="caution">
    <text evidence="2">The sequence shown here is derived from an EMBL/GenBank/DDBJ whole genome shotgun (WGS) entry which is preliminary data.</text>
</comment>
<dbReference type="GO" id="GO:0016491">
    <property type="term" value="F:oxidoreductase activity"/>
    <property type="evidence" value="ECO:0007669"/>
    <property type="project" value="InterPro"/>
</dbReference>
<organism evidence="2 3">
    <name type="scientific">Niastella yeongjuensis</name>
    <dbReference type="NCBI Taxonomy" id="354355"/>
    <lineage>
        <taxon>Bacteria</taxon>
        <taxon>Pseudomonadati</taxon>
        <taxon>Bacteroidota</taxon>
        <taxon>Chitinophagia</taxon>
        <taxon>Chitinophagales</taxon>
        <taxon>Chitinophagaceae</taxon>
        <taxon>Niastella</taxon>
    </lineage>
</organism>
<evidence type="ECO:0000313" key="2">
    <source>
        <dbReference type="EMBL" id="OQP42779.1"/>
    </source>
</evidence>
<dbReference type="Gene3D" id="3.40.30.10">
    <property type="entry name" value="Glutaredoxin"/>
    <property type="match status" value="1"/>
</dbReference>
<accession>A0A1V9E9L0</accession>
<keyword evidence="3" id="KW-1185">Reference proteome</keyword>
<sequence>MSNINTALDDKKPTYDSIAWHWYDLTCPFCYVSNSRNKILKENGFNLIALPFQAHPEVPADGMHMGQRTGPMYELLEKEARESNLPLNWPARLPNSRYALALAEQVRRNKPHLFADVKDRLYAAHFALNEDLGSKAVVNNILISFGITETEINQWLQNDTAFDDLRNAEYSAQLVGLQGTPAWILKNQVVPGLQSRAYFQQLQPNQ</sequence>
<dbReference type="SUPFAM" id="SSF52833">
    <property type="entry name" value="Thioredoxin-like"/>
    <property type="match status" value="1"/>
</dbReference>
<dbReference type="Proteomes" id="UP000192610">
    <property type="component" value="Unassembled WGS sequence"/>
</dbReference>
<dbReference type="Pfam" id="PF01323">
    <property type="entry name" value="DSBA"/>
    <property type="match status" value="1"/>
</dbReference>
<feature type="domain" description="DSBA-like thioredoxin" evidence="1">
    <location>
        <begin position="22"/>
        <end position="200"/>
    </location>
</feature>
<gene>
    <name evidence="2" type="ORF">A4H97_11485</name>
</gene>
<dbReference type="InterPro" id="IPR001853">
    <property type="entry name" value="DSBA-like_thioredoxin_dom"/>
</dbReference>
<dbReference type="InterPro" id="IPR036249">
    <property type="entry name" value="Thioredoxin-like_sf"/>
</dbReference>
<protein>
    <recommendedName>
        <fullName evidence="1">DSBA-like thioredoxin domain-containing protein</fullName>
    </recommendedName>
</protein>
<dbReference type="STRING" id="354355.SAMN05660816_02965"/>
<proteinExistence type="predicted"/>
<evidence type="ECO:0000313" key="3">
    <source>
        <dbReference type="Proteomes" id="UP000192610"/>
    </source>
</evidence>
<evidence type="ECO:0000259" key="1">
    <source>
        <dbReference type="Pfam" id="PF01323"/>
    </source>
</evidence>
<name>A0A1V9E9L0_9BACT</name>
<reference evidence="3" key="1">
    <citation type="submission" date="2016-04" db="EMBL/GenBank/DDBJ databases">
        <authorList>
            <person name="Chen L."/>
            <person name="Zhuang W."/>
            <person name="Wang G."/>
        </authorList>
    </citation>
    <scope>NUCLEOTIDE SEQUENCE [LARGE SCALE GENOMIC DNA]</scope>
    <source>
        <strain evidence="3">17621</strain>
    </source>
</reference>